<dbReference type="PANTHER" id="PTHR35908">
    <property type="entry name" value="HYPOTHETICAL FUSION PROTEIN"/>
    <property type="match status" value="1"/>
</dbReference>
<reference evidence="2 3" key="1">
    <citation type="submission" date="2019-06" db="EMBL/GenBank/DDBJ databases">
        <title>Whole genome shotgun sequence of Glutamicibacter uratoxydans NBRC 15515.</title>
        <authorList>
            <person name="Hosoyama A."/>
            <person name="Uohara A."/>
            <person name="Ohji S."/>
            <person name="Ichikawa N."/>
        </authorList>
    </citation>
    <scope>NUCLEOTIDE SEQUENCE [LARGE SCALE GENOMIC DNA]</scope>
    <source>
        <strain evidence="2 3">NBRC 15515</strain>
    </source>
</reference>
<dbReference type="InterPro" id="IPR029068">
    <property type="entry name" value="Glyas_Bleomycin-R_OHBP_Dase"/>
</dbReference>
<comment type="caution">
    <text evidence="2">The sequence shown here is derived from an EMBL/GenBank/DDBJ whole genome shotgun (WGS) entry which is preliminary data.</text>
</comment>
<dbReference type="EMBL" id="BJNY01000022">
    <property type="protein sequence ID" value="GED07603.1"/>
    <property type="molecule type" value="Genomic_DNA"/>
</dbReference>
<dbReference type="OrthoDB" id="5524593at2"/>
<dbReference type="InterPro" id="IPR041581">
    <property type="entry name" value="Glyoxalase_6"/>
</dbReference>
<dbReference type="Proteomes" id="UP000316612">
    <property type="component" value="Unassembled WGS sequence"/>
</dbReference>
<dbReference type="Gene3D" id="3.10.180.10">
    <property type="entry name" value="2,3-Dihydroxybiphenyl 1,2-Dioxygenase, domain 1"/>
    <property type="match status" value="1"/>
</dbReference>
<organism evidence="2 3">
    <name type="scientific">Glutamicibacter uratoxydans</name>
    <name type="common">Arthrobacter uratoxydans</name>
    <dbReference type="NCBI Taxonomy" id="43667"/>
    <lineage>
        <taxon>Bacteria</taxon>
        <taxon>Bacillati</taxon>
        <taxon>Actinomycetota</taxon>
        <taxon>Actinomycetes</taxon>
        <taxon>Micrococcales</taxon>
        <taxon>Micrococcaceae</taxon>
        <taxon>Glutamicibacter</taxon>
    </lineage>
</organism>
<evidence type="ECO:0000259" key="1">
    <source>
        <dbReference type="PROSITE" id="PS51819"/>
    </source>
</evidence>
<dbReference type="InterPro" id="IPR037523">
    <property type="entry name" value="VOC_core"/>
</dbReference>
<evidence type="ECO:0000313" key="3">
    <source>
        <dbReference type="Proteomes" id="UP000316612"/>
    </source>
</evidence>
<feature type="domain" description="VOC" evidence="1">
    <location>
        <begin position="114"/>
        <end position="228"/>
    </location>
</feature>
<name>A0A4Y4DSG3_GLUUR</name>
<dbReference type="PANTHER" id="PTHR35908:SF1">
    <property type="entry name" value="CONSERVED PROTEIN"/>
    <property type="match status" value="1"/>
</dbReference>
<keyword evidence="3" id="KW-1185">Reference proteome</keyword>
<accession>A0A4Y4DSG3</accession>
<dbReference type="SUPFAM" id="SSF54593">
    <property type="entry name" value="Glyoxalase/Bleomycin resistance protein/Dihydroxybiphenyl dioxygenase"/>
    <property type="match status" value="1"/>
</dbReference>
<dbReference type="PROSITE" id="PS51819">
    <property type="entry name" value="VOC"/>
    <property type="match status" value="1"/>
</dbReference>
<gene>
    <name evidence="2" type="ORF">AUR04nite_31350</name>
</gene>
<evidence type="ECO:0000313" key="2">
    <source>
        <dbReference type="EMBL" id="GED07603.1"/>
    </source>
</evidence>
<protein>
    <recommendedName>
        <fullName evidence="1">VOC domain-containing protein</fullName>
    </recommendedName>
</protein>
<proteinExistence type="predicted"/>
<dbReference type="AlphaFoldDB" id="A0A4Y4DSG3"/>
<dbReference type="Pfam" id="PF18029">
    <property type="entry name" value="Glyoxalase_6"/>
    <property type="match status" value="2"/>
</dbReference>
<dbReference type="RefSeq" id="WP_141366880.1">
    <property type="nucleotide sequence ID" value="NZ_BAAAJL010000010.1"/>
</dbReference>
<sequence length="231" mass="26270">MYLENIVFDAVHPRSYGQFYERLLGTEKLTDSEHGYETRARFDADFALDLCFPTVEQIPQRTGRLRLMLRGRQEQFHEARLVSAGADVQTFEDPGGHLFRADIDGPEYAEDTARVEAMVLQSADPWRDAQFWSLLTGWKLVDVPGTPALMQLGVNSPVLMFIREEQAKPQGVKNSMHLDLRLEPEDDPQEVYDMVQDAGGVQQHPDWGQLPWKVFQDPSGNEFCILPAYAG</sequence>